<dbReference type="SUPFAM" id="SSF51556">
    <property type="entry name" value="Metallo-dependent hydrolases"/>
    <property type="match status" value="1"/>
</dbReference>
<evidence type="ECO:0000256" key="1">
    <source>
        <dbReference type="ARBA" id="ARBA00022723"/>
    </source>
</evidence>
<evidence type="ECO:0000313" key="4">
    <source>
        <dbReference type="EMBL" id="MDX8418756.1"/>
    </source>
</evidence>
<dbReference type="GO" id="GO:0046872">
    <property type="term" value="F:metal ion binding"/>
    <property type="evidence" value="ECO:0007669"/>
    <property type="project" value="UniProtKB-KW"/>
</dbReference>
<dbReference type="PANTHER" id="PTHR46124">
    <property type="entry name" value="D-AMINOACYL-TRNA DEACYLASE"/>
    <property type="match status" value="1"/>
</dbReference>
<gene>
    <name evidence="4" type="ORF">MOZ60_01455</name>
</gene>
<feature type="binding site" evidence="3">
    <location>
        <position position="21"/>
    </location>
    <ligand>
        <name>a divalent metal cation</name>
        <dbReference type="ChEBI" id="CHEBI:60240"/>
        <label>1</label>
    </ligand>
</feature>
<sequence length="267" mass="30245">MKYSAGSASVSNMQYVDTHAHLFDEAFHDDFHDVVKRAENAGITRTLIITLKHEETMQAIAFADKDPEHYQIAAAIFPEDADKITDADYAQFEKDAALPQVSVLGEMGLEYHWVKDPGIRQLQRDLFVKQMELAKALNKPVAVHARDAMQDTYDLMKQVHPRGLLHCFCGTREMAKEFTKLGFFLALGGALTFKNARHSVEVVETVDEKWLLTETDCPYMAPEPVRGTRNEPANIPYILARMASVRNESVEHMADVVMANYERYLHG</sequence>
<dbReference type="GO" id="GO:0004536">
    <property type="term" value="F:DNA nuclease activity"/>
    <property type="evidence" value="ECO:0007669"/>
    <property type="project" value="InterPro"/>
</dbReference>
<dbReference type="NCBIfam" id="TIGR00010">
    <property type="entry name" value="YchF/TatD family DNA exonuclease"/>
    <property type="match status" value="1"/>
</dbReference>
<dbReference type="InterPro" id="IPR001130">
    <property type="entry name" value="TatD-like"/>
</dbReference>
<feature type="binding site" evidence="3">
    <location>
        <position position="144"/>
    </location>
    <ligand>
        <name>a divalent metal cation</name>
        <dbReference type="ChEBI" id="CHEBI:60240"/>
        <label>2</label>
    </ligand>
</feature>
<dbReference type="Gene3D" id="3.20.20.140">
    <property type="entry name" value="Metal-dependent hydrolases"/>
    <property type="match status" value="1"/>
</dbReference>
<dbReference type="Proteomes" id="UP001286174">
    <property type="component" value="Unassembled WGS sequence"/>
</dbReference>
<proteinExistence type="predicted"/>
<organism evidence="4 5">
    <name type="scientific">Grylomicrobium aquisgranensis</name>
    <dbReference type="NCBI Taxonomy" id="2926318"/>
    <lineage>
        <taxon>Bacteria</taxon>
        <taxon>Bacillati</taxon>
        <taxon>Bacillota</taxon>
        <taxon>Erysipelotrichia</taxon>
        <taxon>Erysipelotrichales</taxon>
        <taxon>Erysipelotrichaceae</taxon>
        <taxon>Grylomicrobium</taxon>
    </lineage>
</organism>
<protein>
    <submittedName>
        <fullName evidence="4">TatD family hydrolase</fullName>
    </submittedName>
</protein>
<dbReference type="AlphaFoldDB" id="A0AB35U4H2"/>
<feature type="binding site" evidence="3">
    <location>
        <position position="19"/>
    </location>
    <ligand>
        <name>a divalent metal cation</name>
        <dbReference type="ChEBI" id="CHEBI:60240"/>
        <label>1</label>
    </ligand>
</feature>
<name>A0AB35U4H2_9FIRM</name>
<feature type="binding site" evidence="3">
    <location>
        <position position="166"/>
    </location>
    <ligand>
        <name>a divalent metal cation</name>
        <dbReference type="ChEBI" id="CHEBI:60240"/>
        <label>2</label>
    </ligand>
</feature>
<reference evidence="4 5" key="1">
    <citation type="submission" date="2022-03" db="EMBL/GenBank/DDBJ databases">
        <title>Novel taxa within the pig intestine.</title>
        <authorList>
            <person name="Wylensek D."/>
            <person name="Bishof K."/>
            <person name="Afrizal A."/>
            <person name="Clavel T."/>
        </authorList>
    </citation>
    <scope>NUCLEOTIDE SEQUENCE [LARGE SCALE GENOMIC DNA]</scope>
    <source>
        <strain evidence="4 5">CLA-KB-P133</strain>
    </source>
</reference>
<evidence type="ECO:0000313" key="5">
    <source>
        <dbReference type="Proteomes" id="UP001286174"/>
    </source>
</evidence>
<dbReference type="InterPro" id="IPR032466">
    <property type="entry name" value="Metal_Hydrolase"/>
</dbReference>
<dbReference type="Pfam" id="PF01026">
    <property type="entry name" value="TatD_DNase"/>
    <property type="match status" value="1"/>
</dbReference>
<keyword evidence="1 3" id="KW-0479">Metal-binding</keyword>
<dbReference type="PROSITE" id="PS01091">
    <property type="entry name" value="TATD_3"/>
    <property type="match status" value="1"/>
</dbReference>
<dbReference type="PIRSF" id="PIRSF005902">
    <property type="entry name" value="DNase_TatD"/>
    <property type="match status" value="1"/>
</dbReference>
<keyword evidence="2 4" id="KW-0378">Hydrolase</keyword>
<feature type="binding site" evidence="3">
    <location>
        <position position="216"/>
    </location>
    <ligand>
        <name>a divalent metal cation</name>
        <dbReference type="ChEBI" id="CHEBI:60240"/>
        <label>1</label>
    </ligand>
</feature>
<evidence type="ECO:0000256" key="2">
    <source>
        <dbReference type="ARBA" id="ARBA00022801"/>
    </source>
</evidence>
<dbReference type="InterPro" id="IPR018228">
    <property type="entry name" value="DNase_TatD-rel_CS"/>
</dbReference>
<dbReference type="FunFam" id="3.20.20.140:FF:000005">
    <property type="entry name" value="TatD family hydrolase"/>
    <property type="match status" value="1"/>
</dbReference>
<comment type="caution">
    <text evidence="4">The sequence shown here is derived from an EMBL/GenBank/DDBJ whole genome shotgun (WGS) entry which is preliminary data.</text>
</comment>
<feature type="binding site" evidence="3">
    <location>
        <position position="106"/>
    </location>
    <ligand>
        <name>a divalent metal cation</name>
        <dbReference type="ChEBI" id="CHEBI:60240"/>
        <label>1</label>
    </ligand>
</feature>
<dbReference type="CDD" id="cd01310">
    <property type="entry name" value="TatD_DNAse"/>
    <property type="match status" value="1"/>
</dbReference>
<dbReference type="PANTHER" id="PTHR46124:SF2">
    <property type="entry name" value="D-AMINOACYL-TRNA DEACYLASE"/>
    <property type="match status" value="1"/>
</dbReference>
<evidence type="ECO:0000256" key="3">
    <source>
        <dbReference type="PIRSR" id="PIRSR005902-1"/>
    </source>
</evidence>
<dbReference type="RefSeq" id="WP_370595386.1">
    <property type="nucleotide sequence ID" value="NZ_JALBUR010000002.1"/>
</dbReference>
<accession>A0AB35U4H2</accession>
<dbReference type="EMBL" id="JALBUR010000002">
    <property type="protein sequence ID" value="MDX8418756.1"/>
    <property type="molecule type" value="Genomic_DNA"/>
</dbReference>
<dbReference type="GO" id="GO:0016788">
    <property type="term" value="F:hydrolase activity, acting on ester bonds"/>
    <property type="evidence" value="ECO:0007669"/>
    <property type="project" value="InterPro"/>
</dbReference>
<keyword evidence="5" id="KW-1185">Reference proteome</keyword>
<dbReference type="GO" id="GO:0005829">
    <property type="term" value="C:cytosol"/>
    <property type="evidence" value="ECO:0007669"/>
    <property type="project" value="TreeGrafter"/>
</dbReference>
<dbReference type="InterPro" id="IPR015991">
    <property type="entry name" value="TatD/YcfH-like"/>
</dbReference>